<feature type="compositionally biased region" description="Basic and acidic residues" evidence="1">
    <location>
        <begin position="1"/>
        <end position="11"/>
    </location>
</feature>
<accession>A0A1L9MVE9</accession>
<keyword evidence="3" id="KW-1185">Reference proteome</keyword>
<name>A0A1L9MVE9_ASPTC</name>
<protein>
    <submittedName>
        <fullName evidence="2">Uncharacterized protein</fullName>
    </submittedName>
</protein>
<feature type="compositionally biased region" description="Basic residues" evidence="1">
    <location>
        <begin position="12"/>
        <end position="26"/>
    </location>
</feature>
<dbReference type="VEuPathDB" id="FungiDB:ASPTUDRAFT_791000"/>
<evidence type="ECO:0000313" key="2">
    <source>
        <dbReference type="EMBL" id="OJI80944.1"/>
    </source>
</evidence>
<proteinExistence type="predicted"/>
<feature type="region of interest" description="Disordered" evidence="1">
    <location>
        <begin position="97"/>
        <end position="118"/>
    </location>
</feature>
<dbReference type="AlphaFoldDB" id="A0A1L9MVE9"/>
<evidence type="ECO:0000313" key="3">
    <source>
        <dbReference type="Proteomes" id="UP000184304"/>
    </source>
</evidence>
<gene>
    <name evidence="2" type="ORF">ASPTUDRAFT_791000</name>
</gene>
<reference evidence="3" key="1">
    <citation type="journal article" date="2017" name="Genome Biol.">
        <title>Comparative genomics reveals high biological diversity and specific adaptations in the industrially and medically important fungal genus Aspergillus.</title>
        <authorList>
            <person name="de Vries R.P."/>
            <person name="Riley R."/>
            <person name="Wiebenga A."/>
            <person name="Aguilar-Osorio G."/>
            <person name="Amillis S."/>
            <person name="Uchima C.A."/>
            <person name="Anderluh G."/>
            <person name="Asadollahi M."/>
            <person name="Askin M."/>
            <person name="Barry K."/>
            <person name="Battaglia E."/>
            <person name="Bayram O."/>
            <person name="Benocci T."/>
            <person name="Braus-Stromeyer S.A."/>
            <person name="Caldana C."/>
            <person name="Canovas D."/>
            <person name="Cerqueira G.C."/>
            <person name="Chen F."/>
            <person name="Chen W."/>
            <person name="Choi C."/>
            <person name="Clum A."/>
            <person name="Dos Santos R.A."/>
            <person name="Damasio A.R."/>
            <person name="Diallinas G."/>
            <person name="Emri T."/>
            <person name="Fekete E."/>
            <person name="Flipphi M."/>
            <person name="Freyberg S."/>
            <person name="Gallo A."/>
            <person name="Gournas C."/>
            <person name="Habgood R."/>
            <person name="Hainaut M."/>
            <person name="Harispe M.L."/>
            <person name="Henrissat B."/>
            <person name="Hilden K.S."/>
            <person name="Hope R."/>
            <person name="Hossain A."/>
            <person name="Karabika E."/>
            <person name="Karaffa L."/>
            <person name="Karanyi Z."/>
            <person name="Krasevec N."/>
            <person name="Kuo A."/>
            <person name="Kusch H."/>
            <person name="LaButti K."/>
            <person name="Lagendijk E.L."/>
            <person name="Lapidus A."/>
            <person name="Levasseur A."/>
            <person name="Lindquist E."/>
            <person name="Lipzen A."/>
            <person name="Logrieco A.F."/>
            <person name="MacCabe A."/>
            <person name="Maekelae M.R."/>
            <person name="Malavazi I."/>
            <person name="Melin P."/>
            <person name="Meyer V."/>
            <person name="Mielnichuk N."/>
            <person name="Miskei M."/>
            <person name="Molnar A.P."/>
            <person name="Mule G."/>
            <person name="Ngan C.Y."/>
            <person name="Orejas M."/>
            <person name="Orosz E."/>
            <person name="Ouedraogo J.P."/>
            <person name="Overkamp K.M."/>
            <person name="Park H.-S."/>
            <person name="Perrone G."/>
            <person name="Piumi F."/>
            <person name="Punt P.J."/>
            <person name="Ram A.F."/>
            <person name="Ramon A."/>
            <person name="Rauscher S."/>
            <person name="Record E."/>
            <person name="Riano-Pachon D.M."/>
            <person name="Robert V."/>
            <person name="Roehrig J."/>
            <person name="Ruller R."/>
            <person name="Salamov A."/>
            <person name="Salih N.S."/>
            <person name="Samson R.A."/>
            <person name="Sandor E."/>
            <person name="Sanguinetti M."/>
            <person name="Schuetze T."/>
            <person name="Sepcic K."/>
            <person name="Shelest E."/>
            <person name="Sherlock G."/>
            <person name="Sophianopoulou V."/>
            <person name="Squina F.M."/>
            <person name="Sun H."/>
            <person name="Susca A."/>
            <person name="Todd R.B."/>
            <person name="Tsang A."/>
            <person name="Unkles S.E."/>
            <person name="van de Wiele N."/>
            <person name="van Rossen-Uffink D."/>
            <person name="Oliveira J.V."/>
            <person name="Vesth T.C."/>
            <person name="Visser J."/>
            <person name="Yu J.-H."/>
            <person name="Zhou M."/>
            <person name="Andersen M.R."/>
            <person name="Archer D.B."/>
            <person name="Baker S.E."/>
            <person name="Benoit I."/>
            <person name="Brakhage A.A."/>
            <person name="Braus G.H."/>
            <person name="Fischer R."/>
            <person name="Frisvad J.C."/>
            <person name="Goldman G.H."/>
            <person name="Houbraken J."/>
            <person name="Oakley B."/>
            <person name="Pocsi I."/>
            <person name="Scazzocchio C."/>
            <person name="Seiboth B."/>
            <person name="vanKuyk P.A."/>
            <person name="Wortman J."/>
            <person name="Dyer P.S."/>
            <person name="Grigoriev I.V."/>
        </authorList>
    </citation>
    <scope>NUCLEOTIDE SEQUENCE [LARGE SCALE GENOMIC DNA]</scope>
    <source>
        <strain evidence="3">CBS 134.48</strain>
    </source>
</reference>
<feature type="compositionally biased region" description="Polar residues" evidence="1">
    <location>
        <begin position="106"/>
        <end position="118"/>
    </location>
</feature>
<dbReference type="Proteomes" id="UP000184304">
    <property type="component" value="Unassembled WGS sequence"/>
</dbReference>
<organism evidence="2 3">
    <name type="scientific">Aspergillus tubingensis (strain CBS 134.48)</name>
    <dbReference type="NCBI Taxonomy" id="767770"/>
    <lineage>
        <taxon>Eukaryota</taxon>
        <taxon>Fungi</taxon>
        <taxon>Dikarya</taxon>
        <taxon>Ascomycota</taxon>
        <taxon>Pezizomycotina</taxon>
        <taxon>Eurotiomycetes</taxon>
        <taxon>Eurotiomycetidae</taxon>
        <taxon>Eurotiales</taxon>
        <taxon>Aspergillaceae</taxon>
        <taxon>Aspergillus</taxon>
        <taxon>Aspergillus subgen. Circumdati</taxon>
    </lineage>
</organism>
<sequence length="214" mass="23815">MRRWRERERKEDRRRRGVRMEKKRVRGASTSTFSSSSASSALLPLLLLLLLSPLLNIASWHHTASNPKEFPPALPWLAPSGVPSSAEFHGSVALRQREDNDRQEENLSSTTQQSARNSCADTGLDVVLHCRRDGGTVVIRRLSPSPTEPTVTSPPSTCLCVFSFSLFCFSLSPFISCKTSRTKPYHTQALDHHMGDNTRGRVPLPWTPAVVIAP</sequence>
<dbReference type="EMBL" id="KV878206">
    <property type="protein sequence ID" value="OJI80944.1"/>
    <property type="molecule type" value="Genomic_DNA"/>
</dbReference>
<feature type="region of interest" description="Disordered" evidence="1">
    <location>
        <begin position="1"/>
        <end position="35"/>
    </location>
</feature>
<evidence type="ECO:0000256" key="1">
    <source>
        <dbReference type="SAM" id="MobiDB-lite"/>
    </source>
</evidence>